<organism evidence="1 2">
    <name type="scientific">Littorina saxatilis</name>
    <dbReference type="NCBI Taxonomy" id="31220"/>
    <lineage>
        <taxon>Eukaryota</taxon>
        <taxon>Metazoa</taxon>
        <taxon>Spiralia</taxon>
        <taxon>Lophotrochozoa</taxon>
        <taxon>Mollusca</taxon>
        <taxon>Gastropoda</taxon>
        <taxon>Caenogastropoda</taxon>
        <taxon>Littorinimorpha</taxon>
        <taxon>Littorinoidea</taxon>
        <taxon>Littorinidae</taxon>
        <taxon>Littorina</taxon>
    </lineage>
</organism>
<dbReference type="EMBL" id="JBAMIC010000013">
    <property type="protein sequence ID" value="KAK7097209.1"/>
    <property type="molecule type" value="Genomic_DNA"/>
</dbReference>
<gene>
    <name evidence="1" type="ORF">V1264_004221</name>
</gene>
<dbReference type="PANTHER" id="PTHR30605">
    <property type="entry name" value="ANHYDRO-N-ACETYLMURAMIC ACID KINASE"/>
    <property type="match status" value="1"/>
</dbReference>
<dbReference type="GO" id="GO:0016773">
    <property type="term" value="F:phosphotransferase activity, alcohol group as acceptor"/>
    <property type="evidence" value="ECO:0007669"/>
    <property type="project" value="InterPro"/>
</dbReference>
<dbReference type="Pfam" id="PF03702">
    <property type="entry name" value="AnmK"/>
    <property type="match status" value="2"/>
</dbReference>
<dbReference type="SUPFAM" id="SSF53067">
    <property type="entry name" value="Actin-like ATPase domain"/>
    <property type="match status" value="1"/>
</dbReference>
<dbReference type="GO" id="GO:0009254">
    <property type="term" value="P:peptidoglycan turnover"/>
    <property type="evidence" value="ECO:0007669"/>
    <property type="project" value="InterPro"/>
</dbReference>
<evidence type="ECO:0000313" key="2">
    <source>
        <dbReference type="Proteomes" id="UP001374579"/>
    </source>
</evidence>
<proteinExistence type="predicted"/>
<dbReference type="GO" id="GO:0006040">
    <property type="term" value="P:amino sugar metabolic process"/>
    <property type="evidence" value="ECO:0007669"/>
    <property type="project" value="InterPro"/>
</dbReference>
<sequence length="406" mass="44637">MSTYTGMGLMSGTSLDGLDMCVVEFTGDENCDIWSYRVLETVTVPYDAEWKERLSNVMTLSGLDLIKLHYDYSHFMGRAITKFMKDKNRTQMDFVSSHGHTVFHKPEEGLTFQLGDGEVMASYLKCPLVTNFRVKDVALGGQGAPLAPSGERFLYSSVGLCLNLGGIANVGSRDGKAWDICACNSVLNKLAKISDPAADFDKNGQLAARGQILPDVLASLENLSYYCQPYPKSLGVEWVNSEVWPILDTNKHNVADLARTFVEHVATRIAEACEEGTKHSGVYDPSNPLASLVLSPGKQHGDSRVLITGGGAHNKFLMKHLKEKLKEKLIEVEETDDEVVDFKEAIVFAYLGLRCLMGKENVFASTTGARENGIAGSIHQPALLNPSATSMHSHFRFLMRRQSSLS</sequence>
<name>A0AAN9B3M3_9CAEN</name>
<dbReference type="InterPro" id="IPR005338">
    <property type="entry name" value="Anhydro_N_Ac-Mur_kinase"/>
</dbReference>
<dbReference type="Gene3D" id="3.30.420.40">
    <property type="match status" value="2"/>
</dbReference>
<dbReference type="Proteomes" id="UP001374579">
    <property type="component" value="Unassembled WGS sequence"/>
</dbReference>
<dbReference type="InterPro" id="IPR043129">
    <property type="entry name" value="ATPase_NBD"/>
</dbReference>
<comment type="caution">
    <text evidence="1">The sequence shown here is derived from an EMBL/GenBank/DDBJ whole genome shotgun (WGS) entry which is preliminary data.</text>
</comment>
<dbReference type="PANTHER" id="PTHR30605:SF0">
    <property type="entry name" value="ANHYDRO-N-ACETYLMURAMIC ACID KINASE"/>
    <property type="match status" value="1"/>
</dbReference>
<reference evidence="1 2" key="1">
    <citation type="submission" date="2024-02" db="EMBL/GenBank/DDBJ databases">
        <title>Chromosome-scale genome assembly of the rough periwinkle Littorina saxatilis.</title>
        <authorList>
            <person name="De Jode A."/>
            <person name="Faria R."/>
            <person name="Formenti G."/>
            <person name="Sims Y."/>
            <person name="Smith T.P."/>
            <person name="Tracey A."/>
            <person name="Wood J.M.D."/>
            <person name="Zagrodzka Z.B."/>
            <person name="Johannesson K."/>
            <person name="Butlin R.K."/>
            <person name="Leder E.H."/>
        </authorList>
    </citation>
    <scope>NUCLEOTIDE SEQUENCE [LARGE SCALE GENOMIC DNA]</scope>
    <source>
        <strain evidence="1">Snail1</strain>
        <tissue evidence="1">Muscle</tissue>
    </source>
</reference>
<evidence type="ECO:0008006" key="3">
    <source>
        <dbReference type="Google" id="ProtNLM"/>
    </source>
</evidence>
<dbReference type="AlphaFoldDB" id="A0AAN9B3M3"/>
<accession>A0AAN9B3M3</accession>
<evidence type="ECO:0000313" key="1">
    <source>
        <dbReference type="EMBL" id="KAK7097209.1"/>
    </source>
</evidence>
<dbReference type="GO" id="GO:0005524">
    <property type="term" value="F:ATP binding"/>
    <property type="evidence" value="ECO:0007669"/>
    <property type="project" value="InterPro"/>
</dbReference>
<protein>
    <recommendedName>
        <fullName evidence="3">Anhydro-N-acetylmuramic acid kinase</fullName>
    </recommendedName>
</protein>
<keyword evidence="2" id="KW-1185">Reference proteome</keyword>